<keyword evidence="5" id="KW-1185">Reference proteome</keyword>
<feature type="region of interest" description="Disordered" evidence="1">
    <location>
        <begin position="377"/>
        <end position="409"/>
    </location>
</feature>
<feature type="compositionally biased region" description="Polar residues" evidence="1">
    <location>
        <begin position="85"/>
        <end position="107"/>
    </location>
</feature>
<keyword evidence="2" id="KW-0472">Membrane</keyword>
<feature type="compositionally biased region" description="Low complexity" evidence="1">
    <location>
        <begin position="295"/>
        <end position="306"/>
    </location>
</feature>
<keyword evidence="2" id="KW-0812">Transmembrane</keyword>
<evidence type="ECO:0000256" key="3">
    <source>
        <dbReference type="SAM" id="SignalP"/>
    </source>
</evidence>
<evidence type="ECO:0000313" key="5">
    <source>
        <dbReference type="Proteomes" id="UP000646827"/>
    </source>
</evidence>
<evidence type="ECO:0000256" key="1">
    <source>
        <dbReference type="SAM" id="MobiDB-lite"/>
    </source>
</evidence>
<feature type="region of interest" description="Disordered" evidence="1">
    <location>
        <begin position="230"/>
        <end position="252"/>
    </location>
</feature>
<reference evidence="4 5" key="1">
    <citation type="submission" date="2020-12" db="EMBL/GenBank/DDBJ databases">
        <title>Metabolic potential, ecology and presence of endohyphal bacteria is reflected in genomic diversity of Mucoromycotina.</title>
        <authorList>
            <person name="Muszewska A."/>
            <person name="Okrasinska A."/>
            <person name="Steczkiewicz K."/>
            <person name="Drgas O."/>
            <person name="Orlowska M."/>
            <person name="Perlinska-Lenart U."/>
            <person name="Aleksandrzak-Piekarczyk T."/>
            <person name="Szatraj K."/>
            <person name="Zielenkiewicz U."/>
            <person name="Pilsyk S."/>
            <person name="Malc E."/>
            <person name="Mieczkowski P."/>
            <person name="Kruszewska J.S."/>
            <person name="Biernat P."/>
            <person name="Pawlowska J."/>
        </authorList>
    </citation>
    <scope>NUCLEOTIDE SEQUENCE [LARGE SCALE GENOMIC DNA]</scope>
    <source>
        <strain evidence="4 5">CBS 142.35</strain>
    </source>
</reference>
<keyword evidence="2" id="KW-1133">Transmembrane helix</keyword>
<evidence type="ECO:0000313" key="4">
    <source>
        <dbReference type="EMBL" id="KAG2223812.1"/>
    </source>
</evidence>
<evidence type="ECO:0008006" key="6">
    <source>
        <dbReference type="Google" id="ProtNLM"/>
    </source>
</evidence>
<organism evidence="4 5">
    <name type="scientific">Circinella minor</name>
    <dbReference type="NCBI Taxonomy" id="1195481"/>
    <lineage>
        <taxon>Eukaryota</taxon>
        <taxon>Fungi</taxon>
        <taxon>Fungi incertae sedis</taxon>
        <taxon>Mucoromycota</taxon>
        <taxon>Mucoromycotina</taxon>
        <taxon>Mucoromycetes</taxon>
        <taxon>Mucorales</taxon>
        <taxon>Lichtheimiaceae</taxon>
        <taxon>Circinella</taxon>
    </lineage>
</organism>
<dbReference type="Proteomes" id="UP000646827">
    <property type="component" value="Unassembled WGS sequence"/>
</dbReference>
<feature type="region of interest" description="Disordered" evidence="1">
    <location>
        <begin position="473"/>
        <end position="492"/>
    </location>
</feature>
<feature type="transmembrane region" description="Helical" evidence="2">
    <location>
        <begin position="117"/>
        <end position="140"/>
    </location>
</feature>
<feature type="chain" id="PRO_5034409766" description="Membrane anchor Opy2 N-terminal domain-containing protein" evidence="3">
    <location>
        <begin position="35"/>
        <end position="525"/>
    </location>
</feature>
<sequence length="525" mass="56553">MKLFSSFKNHSKITSLSRLLFLLLVILLPISIQAQDCQPSNCVARCNGGCGTNQVCTLGTMKDCGVCPASNCVDQTVLGLPPSSTPTGANNNNSTDSEQNSQPDDNSGGNSGDKGGLIGGLVGGLLGGLLLFACVGFWAVRRFKGKSTDLPFTTQQQRMSEKNIASTSREITSGVIPVAYIPPSSEEEPKTTVIINNDLSPAPNTQRSSILNTPHLAALAASNEIADRRYESKHLASDNSTKENNATDDRRYVSKYLDESSSANETTDRQHASKYLSASYESDGESSLGTRASITSTTSNNPTTPSKTVHAVQVQRARPQIMRVNQVLVSNIDGDGLANNFGGAGISRSGSVRTILTRDDGSDAGSIVHLSRSNTAPAKRLLSTRSPRPALQQSRSSLVQRHYPSQQQRPTTIINTDPELIEATVNKSLIINRGSPRSEDDPFHDRHSALVELMPEIPASYTNNDTTRRRSIATAGTTRHHSNTPTTESGVLGDGEITIYWNNAYDEQQKDDNGIIVRPSRRPST</sequence>
<feature type="region of interest" description="Disordered" evidence="1">
    <location>
        <begin position="278"/>
        <end position="308"/>
    </location>
</feature>
<feature type="compositionally biased region" description="Polar residues" evidence="1">
    <location>
        <begin position="383"/>
        <end position="409"/>
    </location>
</feature>
<dbReference type="EMBL" id="JAEPRB010000054">
    <property type="protein sequence ID" value="KAG2223812.1"/>
    <property type="molecule type" value="Genomic_DNA"/>
</dbReference>
<dbReference type="AlphaFoldDB" id="A0A8H7S8R6"/>
<feature type="compositionally biased region" description="Polar residues" evidence="1">
    <location>
        <begin position="285"/>
        <end position="294"/>
    </location>
</feature>
<feature type="signal peptide" evidence="3">
    <location>
        <begin position="1"/>
        <end position="34"/>
    </location>
</feature>
<proteinExistence type="predicted"/>
<keyword evidence="3" id="KW-0732">Signal</keyword>
<protein>
    <recommendedName>
        <fullName evidence="6">Membrane anchor Opy2 N-terminal domain-containing protein</fullName>
    </recommendedName>
</protein>
<evidence type="ECO:0000256" key="2">
    <source>
        <dbReference type="SAM" id="Phobius"/>
    </source>
</evidence>
<name>A0A8H7S8R6_9FUNG</name>
<dbReference type="OrthoDB" id="2269650at2759"/>
<gene>
    <name evidence="4" type="ORF">INT45_001946</name>
</gene>
<feature type="region of interest" description="Disordered" evidence="1">
    <location>
        <begin position="83"/>
        <end position="112"/>
    </location>
</feature>
<accession>A0A8H7S8R6</accession>
<comment type="caution">
    <text evidence="4">The sequence shown here is derived from an EMBL/GenBank/DDBJ whole genome shotgun (WGS) entry which is preliminary data.</text>
</comment>